<dbReference type="Pfam" id="PF17871">
    <property type="entry name" value="AAA_lid_9"/>
    <property type="match status" value="1"/>
</dbReference>
<gene>
    <name evidence="7" type="ORF">PVAP13_1NG284619</name>
</gene>
<dbReference type="Proteomes" id="UP000823388">
    <property type="component" value="Chromosome 1N"/>
</dbReference>
<evidence type="ECO:0000256" key="1">
    <source>
        <dbReference type="ARBA" id="ARBA00022741"/>
    </source>
</evidence>
<dbReference type="InterPro" id="IPR003593">
    <property type="entry name" value="AAA+_ATPase"/>
</dbReference>
<dbReference type="SMART" id="SM00382">
    <property type="entry name" value="AAA"/>
    <property type="match status" value="2"/>
</dbReference>
<feature type="domain" description="AAA+ ATPase" evidence="5">
    <location>
        <begin position="262"/>
        <end position="409"/>
    </location>
</feature>
<evidence type="ECO:0000259" key="5">
    <source>
        <dbReference type="SMART" id="SM00382"/>
    </source>
</evidence>
<dbReference type="Pfam" id="PF07724">
    <property type="entry name" value="AAA_2"/>
    <property type="match status" value="1"/>
</dbReference>
<evidence type="ECO:0000259" key="6">
    <source>
        <dbReference type="SMART" id="SM01086"/>
    </source>
</evidence>
<dbReference type="OrthoDB" id="47330at2759"/>
<dbReference type="CDD" id="cd19499">
    <property type="entry name" value="RecA-like_ClpB_Hsp104-like"/>
    <property type="match status" value="1"/>
</dbReference>
<evidence type="ECO:0000256" key="4">
    <source>
        <dbReference type="SAM" id="MobiDB-lite"/>
    </source>
</evidence>
<evidence type="ECO:0000256" key="2">
    <source>
        <dbReference type="ARBA" id="ARBA00022840"/>
    </source>
</evidence>
<dbReference type="GO" id="GO:0016887">
    <property type="term" value="F:ATP hydrolysis activity"/>
    <property type="evidence" value="ECO:0007669"/>
    <property type="project" value="InterPro"/>
</dbReference>
<feature type="domain" description="Clp ATPase C-terminal" evidence="6">
    <location>
        <begin position="729"/>
        <end position="820"/>
    </location>
</feature>
<dbReference type="AlphaFoldDB" id="A0A8T0WQL0"/>
<dbReference type="SUPFAM" id="SSF52540">
    <property type="entry name" value="P-loop containing nucleoside triphosphate hydrolases"/>
    <property type="match status" value="2"/>
</dbReference>
<name>A0A8T0WQL0_PANVG</name>
<dbReference type="CDD" id="cd00009">
    <property type="entry name" value="AAA"/>
    <property type="match status" value="1"/>
</dbReference>
<organism evidence="7 8">
    <name type="scientific">Panicum virgatum</name>
    <name type="common">Blackwell switchgrass</name>
    <dbReference type="NCBI Taxonomy" id="38727"/>
    <lineage>
        <taxon>Eukaryota</taxon>
        <taxon>Viridiplantae</taxon>
        <taxon>Streptophyta</taxon>
        <taxon>Embryophyta</taxon>
        <taxon>Tracheophyta</taxon>
        <taxon>Spermatophyta</taxon>
        <taxon>Magnoliopsida</taxon>
        <taxon>Liliopsida</taxon>
        <taxon>Poales</taxon>
        <taxon>Poaceae</taxon>
        <taxon>PACMAD clade</taxon>
        <taxon>Panicoideae</taxon>
        <taxon>Panicodae</taxon>
        <taxon>Paniceae</taxon>
        <taxon>Panicinae</taxon>
        <taxon>Panicum</taxon>
        <taxon>Panicum sect. Hiantes</taxon>
    </lineage>
</organism>
<protein>
    <submittedName>
        <fullName evidence="7">Uncharacterized protein</fullName>
    </submittedName>
</protein>
<evidence type="ECO:0000256" key="3">
    <source>
        <dbReference type="ARBA" id="ARBA00023186"/>
    </source>
</evidence>
<dbReference type="EMBL" id="CM029038">
    <property type="protein sequence ID" value="KAG2651412.1"/>
    <property type="molecule type" value="Genomic_DNA"/>
</dbReference>
<dbReference type="PRINTS" id="PR00300">
    <property type="entry name" value="CLPPROTEASEA"/>
</dbReference>
<dbReference type="GO" id="GO:0005524">
    <property type="term" value="F:ATP binding"/>
    <property type="evidence" value="ECO:0007669"/>
    <property type="project" value="UniProtKB-KW"/>
</dbReference>
<dbReference type="FunFam" id="3.40.50.300:FF:000025">
    <property type="entry name" value="ATP-dependent Clp protease subunit"/>
    <property type="match status" value="1"/>
</dbReference>
<reference evidence="7 8" key="1">
    <citation type="submission" date="2020-05" db="EMBL/GenBank/DDBJ databases">
        <title>WGS assembly of Panicum virgatum.</title>
        <authorList>
            <person name="Lovell J.T."/>
            <person name="Jenkins J."/>
            <person name="Shu S."/>
            <person name="Juenger T.E."/>
            <person name="Schmutz J."/>
        </authorList>
    </citation>
    <scope>NUCLEOTIDE SEQUENCE [LARGE SCALE GENOMIC DNA]</scope>
    <source>
        <strain evidence="8">cv. AP13</strain>
    </source>
</reference>
<dbReference type="InterPro" id="IPR001270">
    <property type="entry name" value="ClpA/B"/>
</dbReference>
<feature type="region of interest" description="Disordered" evidence="4">
    <location>
        <begin position="827"/>
        <end position="849"/>
    </location>
</feature>
<dbReference type="Pfam" id="PF10431">
    <property type="entry name" value="ClpB_D2-small"/>
    <property type="match status" value="1"/>
</dbReference>
<comment type="caution">
    <text evidence="7">The sequence shown here is derived from an EMBL/GenBank/DDBJ whole genome shotgun (WGS) entry which is preliminary data.</text>
</comment>
<dbReference type="PANTHER" id="PTHR11638:SF174">
    <property type="entry name" value="AAA+ ATPASE DOMAIN-CONTAINING PROTEIN"/>
    <property type="match status" value="1"/>
</dbReference>
<dbReference type="GO" id="GO:0034605">
    <property type="term" value="P:cellular response to heat"/>
    <property type="evidence" value="ECO:0007669"/>
    <property type="project" value="TreeGrafter"/>
</dbReference>
<dbReference type="InterPro" id="IPR019489">
    <property type="entry name" value="Clp_ATPase_C"/>
</dbReference>
<dbReference type="PANTHER" id="PTHR11638">
    <property type="entry name" value="ATP-DEPENDENT CLP PROTEASE"/>
    <property type="match status" value="1"/>
</dbReference>
<evidence type="ECO:0000313" key="8">
    <source>
        <dbReference type="Proteomes" id="UP000823388"/>
    </source>
</evidence>
<feature type="domain" description="AAA+ ATPase" evidence="5">
    <location>
        <begin position="558"/>
        <end position="708"/>
    </location>
</feature>
<keyword evidence="8" id="KW-1185">Reference proteome</keyword>
<keyword evidence="1" id="KW-0547">Nucleotide-binding</keyword>
<dbReference type="InterPro" id="IPR027417">
    <property type="entry name" value="P-loop_NTPase"/>
</dbReference>
<accession>A0A8T0WQL0</accession>
<dbReference type="SMART" id="SM01086">
    <property type="entry name" value="ClpB_D2-small"/>
    <property type="match status" value="1"/>
</dbReference>
<dbReference type="Gene3D" id="3.40.50.300">
    <property type="entry name" value="P-loop containing nucleotide triphosphate hydrolases"/>
    <property type="match status" value="3"/>
</dbReference>
<dbReference type="InterPro" id="IPR003959">
    <property type="entry name" value="ATPase_AAA_core"/>
</dbReference>
<sequence length="861" mass="92749">MDMDSTDMSGSFGAGCRDDPSAAAGRLPARRRKVRAANFFGPRLLNLARVKREHGLYDDGIYSQCSTYRAAAADPFDYGGERCPYRKVSILPVKRSHTASTSAAAAAAAAAASPTRYASPDATRVDPVVSAAPAASAAATPPDAAPAAGTAPPAAAAAPDSAPTIFIVPPEVGRPAPAATNVVPRASPYQRLSAHRSSISSTKGMMWAGGLSGGSGSVVSAPKAAALGMYCRDMTAKASKMDPVIGRDDEIDRIVCILCRRTKNSAMLVGAPGVGKTAIAEGLAQRIVAGAVPAALAGARVVEVDLGAMVAGTRYRGMFEERIKKVIEEAEAADGKVVLFIDEVHMLLGAGQCKGGSMDGANLLKPALARGRIRCVGATTFDEHRKYVEKDAAFERRFQKVYVQEPSMLATIAILQGLKEKYEEHHGTKIQDTAIAAAARLANRYITGRQFPDKAIDLIDEACATARMQTDNILKGSNTQHVSENSTKEAIVSPGQVAEVVSRWTGIPVNTLDQDEKEKLMCLADRLRERVVGQEAAVNLVAQAVLRSRAGLDQPGQPIGSFLFLGSTGVGKTELAKALAEQLFDSEKMLIRFDMTEFVGSHSVLRLIGAPPSYHGHEDGGQLTEKVRQRPYSVILFDEIEKANPAVLNVFLQLLDDGVLTDGKGRTVDFKNTIIIMTSNLGAEYLMEAMAGEKSMEASRDFVVEQQAQKHFRPEFLNRLSELVIFEPLSQDKLREVAKVQMKGIIARAADKGITLSASDAALDVVLSESHNPLYGARPIRRWLQKNVMTKLSEMLFRGEIDVDTTVIIEASEDKKELKYEVVKDMSERQARRRDKRPLVETPCGSESDDDVKIIAPFVKK</sequence>
<dbReference type="GO" id="GO:0005737">
    <property type="term" value="C:cytoplasm"/>
    <property type="evidence" value="ECO:0007669"/>
    <property type="project" value="TreeGrafter"/>
</dbReference>
<keyword evidence="3" id="KW-0143">Chaperone</keyword>
<dbReference type="InterPro" id="IPR041546">
    <property type="entry name" value="ClpA/ClpB_AAA_lid"/>
</dbReference>
<dbReference type="Gene3D" id="1.10.8.60">
    <property type="match status" value="1"/>
</dbReference>
<evidence type="ECO:0000313" key="7">
    <source>
        <dbReference type="EMBL" id="KAG2651412.1"/>
    </source>
</evidence>
<dbReference type="Pfam" id="PF00004">
    <property type="entry name" value="AAA"/>
    <property type="match status" value="1"/>
</dbReference>
<proteinExistence type="predicted"/>
<keyword evidence="2" id="KW-0067">ATP-binding</keyword>
<dbReference type="InterPro" id="IPR050130">
    <property type="entry name" value="ClpA_ClpB"/>
</dbReference>